<keyword evidence="1 8" id="KW-0444">Lipid biosynthesis</keyword>
<evidence type="ECO:0000256" key="8">
    <source>
        <dbReference type="HAMAP-Rule" id="MF_00101"/>
    </source>
</evidence>
<dbReference type="GO" id="GO:0000287">
    <property type="term" value="F:magnesium ion binding"/>
    <property type="evidence" value="ECO:0007669"/>
    <property type="project" value="UniProtKB-UniRule"/>
</dbReference>
<dbReference type="InterPro" id="IPR037143">
    <property type="entry name" value="4-PPantetheinyl_Trfase_dom_sf"/>
</dbReference>
<dbReference type="InterPro" id="IPR008278">
    <property type="entry name" value="4-PPantetheinyl_Trfase_dom"/>
</dbReference>
<comment type="function">
    <text evidence="8">Transfers the 4'-phosphopantetheine moiety from coenzyme A to a Ser of acyl-carrier-protein.</text>
</comment>
<dbReference type="GO" id="GO:0005737">
    <property type="term" value="C:cytoplasm"/>
    <property type="evidence" value="ECO:0007669"/>
    <property type="project" value="UniProtKB-SubCell"/>
</dbReference>
<dbReference type="GO" id="GO:0006633">
    <property type="term" value="P:fatty acid biosynthetic process"/>
    <property type="evidence" value="ECO:0007669"/>
    <property type="project" value="UniProtKB-UniRule"/>
</dbReference>
<dbReference type="Pfam" id="PF01648">
    <property type="entry name" value="ACPS"/>
    <property type="match status" value="1"/>
</dbReference>
<dbReference type="Proteomes" id="UP000661691">
    <property type="component" value="Unassembled WGS sequence"/>
</dbReference>
<comment type="cofactor">
    <cofactor evidence="8">
        <name>Mg(2+)</name>
        <dbReference type="ChEBI" id="CHEBI:18420"/>
    </cofactor>
</comment>
<dbReference type="InterPro" id="IPR004568">
    <property type="entry name" value="Ppantetheine-prot_Trfase_dom"/>
</dbReference>
<protein>
    <recommendedName>
        <fullName evidence="8">Holo-[acyl-carrier-protein] synthase</fullName>
        <shortName evidence="8">Holo-ACP synthase</shortName>
        <ecNumber evidence="8">2.7.8.7</ecNumber>
    </recommendedName>
    <alternativeName>
        <fullName evidence="8">4'-phosphopantetheinyl transferase AcpS</fullName>
    </alternativeName>
</protein>
<proteinExistence type="inferred from homology"/>
<feature type="domain" description="4'-phosphopantetheinyl transferase" evidence="9">
    <location>
        <begin position="4"/>
        <end position="109"/>
    </location>
</feature>
<keyword evidence="7 8" id="KW-0275">Fatty acid biosynthesis</keyword>
<organism evidence="10 11">
    <name type="scientific">Polycladospora coralii</name>
    <dbReference type="NCBI Taxonomy" id="2771432"/>
    <lineage>
        <taxon>Bacteria</taxon>
        <taxon>Bacillati</taxon>
        <taxon>Bacillota</taxon>
        <taxon>Bacilli</taxon>
        <taxon>Bacillales</taxon>
        <taxon>Thermoactinomycetaceae</taxon>
        <taxon>Polycladospora</taxon>
    </lineage>
</organism>
<keyword evidence="6 8" id="KW-0443">Lipid metabolism</keyword>
<feature type="binding site" evidence="8">
    <location>
        <position position="55"/>
    </location>
    <ligand>
        <name>Mg(2+)</name>
        <dbReference type="ChEBI" id="CHEBI:18420"/>
    </ligand>
</feature>
<dbReference type="RefSeq" id="WP_191141939.1">
    <property type="nucleotide sequence ID" value="NZ_JACXAH010000010.1"/>
</dbReference>
<comment type="catalytic activity">
    <reaction evidence="8">
        <text>apo-[ACP] + CoA = holo-[ACP] + adenosine 3',5'-bisphosphate + H(+)</text>
        <dbReference type="Rhea" id="RHEA:12068"/>
        <dbReference type="Rhea" id="RHEA-COMP:9685"/>
        <dbReference type="Rhea" id="RHEA-COMP:9690"/>
        <dbReference type="ChEBI" id="CHEBI:15378"/>
        <dbReference type="ChEBI" id="CHEBI:29999"/>
        <dbReference type="ChEBI" id="CHEBI:57287"/>
        <dbReference type="ChEBI" id="CHEBI:58343"/>
        <dbReference type="ChEBI" id="CHEBI:64479"/>
        <dbReference type="EC" id="2.7.8.7"/>
    </reaction>
</comment>
<keyword evidence="4 8" id="KW-0276">Fatty acid metabolism</keyword>
<gene>
    <name evidence="8 10" type="primary">acpS</name>
    <name evidence="10" type="ORF">IC620_08060</name>
</gene>
<comment type="similarity">
    <text evidence="8">Belongs to the P-Pant transferase superfamily. AcpS family.</text>
</comment>
<dbReference type="NCBIfam" id="TIGR00516">
    <property type="entry name" value="acpS"/>
    <property type="match status" value="1"/>
</dbReference>
<accession>A0A926N9N7</accession>
<dbReference type="Gene3D" id="3.90.470.20">
    <property type="entry name" value="4'-phosphopantetheinyl transferase domain"/>
    <property type="match status" value="1"/>
</dbReference>
<evidence type="ECO:0000256" key="4">
    <source>
        <dbReference type="ARBA" id="ARBA00022832"/>
    </source>
</evidence>
<dbReference type="NCBIfam" id="TIGR00556">
    <property type="entry name" value="pantethn_trn"/>
    <property type="match status" value="1"/>
</dbReference>
<evidence type="ECO:0000313" key="11">
    <source>
        <dbReference type="Proteomes" id="UP000661691"/>
    </source>
</evidence>
<keyword evidence="11" id="KW-1185">Reference proteome</keyword>
<dbReference type="HAMAP" id="MF_00101">
    <property type="entry name" value="AcpS"/>
    <property type="match status" value="1"/>
</dbReference>
<evidence type="ECO:0000256" key="3">
    <source>
        <dbReference type="ARBA" id="ARBA00022723"/>
    </source>
</evidence>
<dbReference type="GO" id="GO:0008897">
    <property type="term" value="F:holo-[acyl-carrier-protein] synthase activity"/>
    <property type="evidence" value="ECO:0007669"/>
    <property type="project" value="UniProtKB-UniRule"/>
</dbReference>
<sequence length="124" mass="13660">MIRGIGTDIVDLDRLAQIGTDRLAHRILTERERDSMPSGERRKLEYVGGRFAAKEAIAKALGTGIGRHFTFSDVEILANEKGAPIVHCKPEWQPPTCGDAFYIHISISHATNQATAFAILEDKS</sequence>
<evidence type="ECO:0000256" key="7">
    <source>
        <dbReference type="ARBA" id="ARBA00023160"/>
    </source>
</evidence>
<evidence type="ECO:0000256" key="1">
    <source>
        <dbReference type="ARBA" id="ARBA00022516"/>
    </source>
</evidence>
<dbReference type="EMBL" id="JACXAH010000010">
    <property type="protein sequence ID" value="MBD1372308.1"/>
    <property type="molecule type" value="Genomic_DNA"/>
</dbReference>
<dbReference type="InterPro" id="IPR002582">
    <property type="entry name" value="ACPS"/>
</dbReference>
<dbReference type="EC" id="2.7.8.7" evidence="8"/>
<evidence type="ECO:0000313" key="10">
    <source>
        <dbReference type="EMBL" id="MBD1372308.1"/>
    </source>
</evidence>
<keyword evidence="8" id="KW-0963">Cytoplasm</keyword>
<keyword evidence="2 8" id="KW-0808">Transferase</keyword>
<comment type="subcellular location">
    <subcellularLocation>
        <location evidence="8">Cytoplasm</location>
    </subcellularLocation>
</comment>
<dbReference type="SUPFAM" id="SSF56214">
    <property type="entry name" value="4'-phosphopantetheinyl transferase"/>
    <property type="match status" value="1"/>
</dbReference>
<feature type="binding site" evidence="8">
    <location>
        <position position="8"/>
    </location>
    <ligand>
        <name>Mg(2+)</name>
        <dbReference type="ChEBI" id="CHEBI:18420"/>
    </ligand>
</feature>
<keyword evidence="5 8" id="KW-0460">Magnesium</keyword>
<evidence type="ECO:0000256" key="6">
    <source>
        <dbReference type="ARBA" id="ARBA00023098"/>
    </source>
</evidence>
<dbReference type="AlphaFoldDB" id="A0A926N9N7"/>
<evidence type="ECO:0000256" key="2">
    <source>
        <dbReference type="ARBA" id="ARBA00022679"/>
    </source>
</evidence>
<comment type="caution">
    <text evidence="10">The sequence shown here is derived from an EMBL/GenBank/DDBJ whole genome shotgun (WGS) entry which is preliminary data.</text>
</comment>
<reference evidence="10" key="1">
    <citation type="submission" date="2020-09" db="EMBL/GenBank/DDBJ databases">
        <title>A novel bacterium of genus Hazenella, isolated from South China Sea.</title>
        <authorList>
            <person name="Huang H."/>
            <person name="Mo K."/>
            <person name="Hu Y."/>
        </authorList>
    </citation>
    <scope>NUCLEOTIDE SEQUENCE</scope>
    <source>
        <strain evidence="10">IB182357</strain>
    </source>
</reference>
<evidence type="ECO:0000259" key="9">
    <source>
        <dbReference type="Pfam" id="PF01648"/>
    </source>
</evidence>
<evidence type="ECO:0000256" key="5">
    <source>
        <dbReference type="ARBA" id="ARBA00022842"/>
    </source>
</evidence>
<name>A0A926N9N7_9BACL</name>
<keyword evidence="3 8" id="KW-0479">Metal-binding</keyword>